<reference evidence="3" key="1">
    <citation type="journal article" date="2023" name="Mol. Phylogenet. Evol.">
        <title>Genome-scale phylogeny and comparative genomics of the fungal order Sordariales.</title>
        <authorList>
            <person name="Hensen N."/>
            <person name="Bonometti L."/>
            <person name="Westerberg I."/>
            <person name="Brannstrom I.O."/>
            <person name="Guillou S."/>
            <person name="Cros-Aarteil S."/>
            <person name="Calhoun S."/>
            <person name="Haridas S."/>
            <person name="Kuo A."/>
            <person name="Mondo S."/>
            <person name="Pangilinan J."/>
            <person name="Riley R."/>
            <person name="LaButti K."/>
            <person name="Andreopoulos B."/>
            <person name="Lipzen A."/>
            <person name="Chen C."/>
            <person name="Yan M."/>
            <person name="Daum C."/>
            <person name="Ng V."/>
            <person name="Clum A."/>
            <person name="Steindorff A."/>
            <person name="Ohm R.A."/>
            <person name="Martin F."/>
            <person name="Silar P."/>
            <person name="Natvig D.O."/>
            <person name="Lalanne C."/>
            <person name="Gautier V."/>
            <person name="Ament-Velasquez S.L."/>
            <person name="Kruys A."/>
            <person name="Hutchinson M.I."/>
            <person name="Powell A.J."/>
            <person name="Barry K."/>
            <person name="Miller A.N."/>
            <person name="Grigoriev I.V."/>
            <person name="Debuchy R."/>
            <person name="Gladieux P."/>
            <person name="Hiltunen Thoren M."/>
            <person name="Johannesson H."/>
        </authorList>
    </citation>
    <scope>NUCLEOTIDE SEQUENCE</scope>
    <source>
        <strain evidence="3">CBS 123565</strain>
    </source>
</reference>
<evidence type="ECO:0000256" key="2">
    <source>
        <dbReference type="ARBA" id="ARBA00023239"/>
    </source>
</evidence>
<dbReference type="InterPro" id="IPR017939">
    <property type="entry name" value="G-Glutamylcylcotransferase"/>
</dbReference>
<dbReference type="PANTHER" id="PTHR12935:SF0">
    <property type="entry name" value="GAMMA-GLUTAMYLCYCLOTRANSFERASE"/>
    <property type="match status" value="1"/>
</dbReference>
<reference evidence="3" key="2">
    <citation type="submission" date="2023-05" db="EMBL/GenBank/DDBJ databases">
        <authorList>
            <consortium name="Lawrence Berkeley National Laboratory"/>
            <person name="Steindorff A."/>
            <person name="Hensen N."/>
            <person name="Bonometti L."/>
            <person name="Westerberg I."/>
            <person name="Brannstrom I.O."/>
            <person name="Guillou S."/>
            <person name="Cros-Aarteil S."/>
            <person name="Calhoun S."/>
            <person name="Haridas S."/>
            <person name="Kuo A."/>
            <person name="Mondo S."/>
            <person name="Pangilinan J."/>
            <person name="Riley R."/>
            <person name="Labutti K."/>
            <person name="Andreopoulos B."/>
            <person name="Lipzen A."/>
            <person name="Chen C."/>
            <person name="Yanf M."/>
            <person name="Daum C."/>
            <person name="Ng V."/>
            <person name="Clum A."/>
            <person name="Ohm R."/>
            <person name="Martin F."/>
            <person name="Silar P."/>
            <person name="Natvig D."/>
            <person name="Lalanne C."/>
            <person name="Gautier V."/>
            <person name="Ament-Velasquez S.L."/>
            <person name="Kruys A."/>
            <person name="Hutchinson M.I."/>
            <person name="Powell A.J."/>
            <person name="Barry K."/>
            <person name="Miller A.N."/>
            <person name="Grigoriev I.V."/>
            <person name="Debuchy R."/>
            <person name="Gladieux P."/>
            <person name="Thoren M.H."/>
            <person name="Johannesson H."/>
        </authorList>
    </citation>
    <scope>NUCLEOTIDE SEQUENCE</scope>
    <source>
        <strain evidence="3">CBS 123565</strain>
    </source>
</reference>
<comment type="caution">
    <text evidence="3">The sequence shown here is derived from an EMBL/GenBank/DDBJ whole genome shotgun (WGS) entry which is preliminary data.</text>
</comment>
<dbReference type="SUPFAM" id="SSF110857">
    <property type="entry name" value="Gamma-glutamyl cyclotransferase-like"/>
    <property type="match status" value="1"/>
</dbReference>
<dbReference type="AlphaFoldDB" id="A0AAN6Z9K5"/>
<feature type="non-terminal residue" evidence="3">
    <location>
        <position position="199"/>
    </location>
</feature>
<gene>
    <name evidence="3" type="ORF">BT67DRAFT_351019</name>
</gene>
<organism evidence="3 4">
    <name type="scientific">Trichocladium antarcticum</name>
    <dbReference type="NCBI Taxonomy" id="1450529"/>
    <lineage>
        <taxon>Eukaryota</taxon>
        <taxon>Fungi</taxon>
        <taxon>Dikarya</taxon>
        <taxon>Ascomycota</taxon>
        <taxon>Pezizomycotina</taxon>
        <taxon>Sordariomycetes</taxon>
        <taxon>Sordariomycetidae</taxon>
        <taxon>Sordariales</taxon>
        <taxon>Chaetomiaceae</taxon>
        <taxon>Trichocladium</taxon>
    </lineage>
</organism>
<dbReference type="EMBL" id="MU853430">
    <property type="protein sequence ID" value="KAK4130880.1"/>
    <property type="molecule type" value="Genomic_DNA"/>
</dbReference>
<name>A0AAN6Z9K5_9PEZI</name>
<evidence type="ECO:0000313" key="4">
    <source>
        <dbReference type="Proteomes" id="UP001304895"/>
    </source>
</evidence>
<keyword evidence="2" id="KW-0456">Lyase</keyword>
<sequence length="199" mass="21024">LYFAYGSNLALGQMAARCPGSSYVGRAVLPDYRWQINERGYANILPAAGSSVHGLVFELGGLDPSSASASASASASSSSDEARLDRSEGVHSGAYAKALCAVVLYPARRAVKTERAAARMEREGDLVAGGIGGGGGGGGGWEGFPRVEEDVLVYLSDEFVRPGRPRDEYVDRMNDGVRDAVEMGVPAAYFTNVVREWVP</sequence>
<proteinExistence type="predicted"/>
<accession>A0AAN6Z9K5</accession>
<keyword evidence="4" id="KW-1185">Reference proteome</keyword>
<dbReference type="EC" id="4.3.2.9" evidence="1"/>
<dbReference type="PANTHER" id="PTHR12935">
    <property type="entry name" value="GAMMA-GLUTAMYLCYCLOTRANSFERASE"/>
    <property type="match status" value="1"/>
</dbReference>
<evidence type="ECO:0000256" key="1">
    <source>
        <dbReference type="ARBA" id="ARBA00012346"/>
    </source>
</evidence>
<dbReference type="GO" id="GO:0003839">
    <property type="term" value="F:gamma-glutamylcyclotransferase activity"/>
    <property type="evidence" value="ECO:0007669"/>
    <property type="project" value="UniProtKB-EC"/>
</dbReference>
<dbReference type="InterPro" id="IPR036568">
    <property type="entry name" value="GGCT-like_sf"/>
</dbReference>
<feature type="non-terminal residue" evidence="3">
    <location>
        <position position="1"/>
    </location>
</feature>
<evidence type="ECO:0000313" key="3">
    <source>
        <dbReference type="EMBL" id="KAK4130880.1"/>
    </source>
</evidence>
<dbReference type="Gene3D" id="3.10.490.10">
    <property type="entry name" value="Gamma-glutamyl cyclotransferase-like"/>
    <property type="match status" value="1"/>
</dbReference>
<dbReference type="InterPro" id="IPR013024">
    <property type="entry name" value="GGCT-like"/>
</dbReference>
<dbReference type="CDD" id="cd06661">
    <property type="entry name" value="GGCT_like"/>
    <property type="match status" value="1"/>
</dbReference>
<dbReference type="Proteomes" id="UP001304895">
    <property type="component" value="Unassembled WGS sequence"/>
</dbReference>
<protein>
    <recommendedName>
        <fullName evidence="1">gamma-glutamylcyclotransferase</fullName>
        <ecNumber evidence="1">4.3.2.9</ecNumber>
    </recommendedName>
</protein>